<dbReference type="EMBL" id="JAUEPT010000005">
    <property type="protein sequence ID" value="KAK0451559.1"/>
    <property type="molecule type" value="Genomic_DNA"/>
</dbReference>
<feature type="binding site" evidence="8">
    <location>
        <position position="97"/>
    </location>
    <ligand>
        <name>Mn(2+)</name>
        <dbReference type="ChEBI" id="CHEBI:29035"/>
    </ligand>
</feature>
<evidence type="ECO:0000259" key="10">
    <source>
        <dbReference type="Pfam" id="PF00081"/>
    </source>
</evidence>
<dbReference type="Pfam" id="PF02777">
    <property type="entry name" value="Sod_Fe_C"/>
    <property type="match status" value="1"/>
</dbReference>
<dbReference type="SUPFAM" id="SSF54719">
    <property type="entry name" value="Fe,Mn superoxide dismutase (SOD), C-terminal domain"/>
    <property type="match status" value="1"/>
</dbReference>
<evidence type="ECO:0000256" key="4">
    <source>
        <dbReference type="ARBA" id="ARBA00022862"/>
    </source>
</evidence>
<evidence type="ECO:0000256" key="6">
    <source>
        <dbReference type="ARBA" id="ARBA00023211"/>
    </source>
</evidence>
<name>A0AA39JZ81_9AGAR</name>
<dbReference type="FunFam" id="3.55.40.20:FF:000002">
    <property type="entry name" value="Superoxide dismutase"/>
    <property type="match status" value="1"/>
</dbReference>
<dbReference type="InterPro" id="IPR036314">
    <property type="entry name" value="SOD_C_sf"/>
</dbReference>
<evidence type="ECO:0000256" key="3">
    <source>
        <dbReference type="ARBA" id="ARBA00022723"/>
    </source>
</evidence>
<dbReference type="PIRSF" id="PIRSF000349">
    <property type="entry name" value="SODismutase"/>
    <property type="match status" value="1"/>
</dbReference>
<dbReference type="FunFam" id="1.10.287.990:FF:000001">
    <property type="entry name" value="Superoxide dismutase"/>
    <property type="match status" value="1"/>
</dbReference>
<feature type="domain" description="Manganese/iron superoxide dismutase C-terminal" evidence="11">
    <location>
        <begin position="116"/>
        <end position="232"/>
    </location>
</feature>
<dbReference type="PANTHER" id="PTHR11404">
    <property type="entry name" value="SUPEROXIDE DISMUTASE 2"/>
    <property type="match status" value="1"/>
</dbReference>
<comment type="cofactor">
    <cofactor evidence="1">
        <name>Mn(2+)</name>
        <dbReference type="ChEBI" id="CHEBI:29035"/>
    </cofactor>
</comment>
<keyword evidence="4" id="KW-0049">Antioxidant</keyword>
<evidence type="ECO:0000256" key="9">
    <source>
        <dbReference type="RuleBase" id="RU000414"/>
    </source>
</evidence>
<dbReference type="PROSITE" id="PS00088">
    <property type="entry name" value="SOD_MN"/>
    <property type="match status" value="1"/>
</dbReference>
<comment type="caution">
    <text evidence="12">The sequence shown here is derived from an EMBL/GenBank/DDBJ whole genome shotgun (WGS) entry which is preliminary data.</text>
</comment>
<comment type="catalytic activity">
    <reaction evidence="7 9">
        <text>2 superoxide + 2 H(+) = H2O2 + O2</text>
        <dbReference type="Rhea" id="RHEA:20696"/>
        <dbReference type="ChEBI" id="CHEBI:15378"/>
        <dbReference type="ChEBI" id="CHEBI:15379"/>
        <dbReference type="ChEBI" id="CHEBI:16240"/>
        <dbReference type="ChEBI" id="CHEBI:18421"/>
        <dbReference type="EC" id="1.15.1.1"/>
    </reaction>
</comment>
<dbReference type="GO" id="GO:0005739">
    <property type="term" value="C:mitochondrion"/>
    <property type="evidence" value="ECO:0007669"/>
    <property type="project" value="UniProtKB-ARBA"/>
</dbReference>
<dbReference type="PRINTS" id="PR01703">
    <property type="entry name" value="MNSODISMTASE"/>
</dbReference>
<keyword evidence="13" id="KW-1185">Reference proteome</keyword>
<feature type="binding site" evidence="8">
    <location>
        <position position="199"/>
    </location>
    <ligand>
        <name>Mn(2+)</name>
        <dbReference type="ChEBI" id="CHEBI:29035"/>
    </ligand>
</feature>
<gene>
    <name evidence="12" type="ORF">EV421DRAFT_1042128</name>
</gene>
<keyword evidence="6" id="KW-0464">Manganese</keyword>
<dbReference type="InterPro" id="IPR001189">
    <property type="entry name" value="Mn/Fe_SOD"/>
</dbReference>
<comment type="similarity">
    <text evidence="2 9">Belongs to the iron/manganese superoxide dismutase family.</text>
</comment>
<dbReference type="InterPro" id="IPR050265">
    <property type="entry name" value="Fe/Mn_Superoxide_Dismutase"/>
</dbReference>
<reference evidence="12" key="1">
    <citation type="submission" date="2023-06" db="EMBL/GenBank/DDBJ databases">
        <authorList>
            <consortium name="Lawrence Berkeley National Laboratory"/>
            <person name="Ahrendt S."/>
            <person name="Sahu N."/>
            <person name="Indic B."/>
            <person name="Wong-Bajracharya J."/>
            <person name="Merenyi Z."/>
            <person name="Ke H.-M."/>
            <person name="Monk M."/>
            <person name="Kocsube S."/>
            <person name="Drula E."/>
            <person name="Lipzen A."/>
            <person name="Balint B."/>
            <person name="Henrissat B."/>
            <person name="Andreopoulos B."/>
            <person name="Martin F.M."/>
            <person name="Harder C.B."/>
            <person name="Rigling D."/>
            <person name="Ford K.L."/>
            <person name="Foster G.D."/>
            <person name="Pangilinan J."/>
            <person name="Papanicolaou A."/>
            <person name="Barry K."/>
            <person name="LaButti K."/>
            <person name="Viragh M."/>
            <person name="Koriabine M."/>
            <person name="Yan M."/>
            <person name="Riley R."/>
            <person name="Champramary S."/>
            <person name="Plett K.L."/>
            <person name="Tsai I.J."/>
            <person name="Slot J."/>
            <person name="Sipos G."/>
            <person name="Plett J."/>
            <person name="Nagy L.G."/>
            <person name="Grigoriev I.V."/>
        </authorList>
    </citation>
    <scope>NUCLEOTIDE SEQUENCE</scope>
    <source>
        <strain evidence="12">FPL87.14</strain>
    </source>
</reference>
<evidence type="ECO:0000256" key="7">
    <source>
        <dbReference type="ARBA" id="ARBA00049204"/>
    </source>
</evidence>
<feature type="binding site" evidence="8">
    <location>
        <position position="52"/>
    </location>
    <ligand>
        <name>Mn(2+)</name>
        <dbReference type="ChEBI" id="CHEBI:29035"/>
    </ligand>
</feature>
<dbReference type="InterPro" id="IPR019831">
    <property type="entry name" value="Mn/Fe_SOD_N"/>
</dbReference>
<feature type="domain" description="Manganese/iron superoxide dismutase N-terminal" evidence="10">
    <location>
        <begin position="28"/>
        <end position="105"/>
    </location>
</feature>
<evidence type="ECO:0000313" key="13">
    <source>
        <dbReference type="Proteomes" id="UP001175226"/>
    </source>
</evidence>
<accession>A0AA39JZ81</accession>
<protein>
    <recommendedName>
        <fullName evidence="9">Superoxide dismutase</fullName>
        <ecNumber evidence="9">1.15.1.1</ecNumber>
    </recommendedName>
</protein>
<dbReference type="InterPro" id="IPR019833">
    <property type="entry name" value="Mn/Fe_SOD_BS"/>
</dbReference>
<evidence type="ECO:0000256" key="5">
    <source>
        <dbReference type="ARBA" id="ARBA00023002"/>
    </source>
</evidence>
<organism evidence="12 13">
    <name type="scientific">Armillaria borealis</name>
    <dbReference type="NCBI Taxonomy" id="47425"/>
    <lineage>
        <taxon>Eukaryota</taxon>
        <taxon>Fungi</taxon>
        <taxon>Dikarya</taxon>
        <taxon>Basidiomycota</taxon>
        <taxon>Agaricomycotina</taxon>
        <taxon>Agaricomycetes</taxon>
        <taxon>Agaricomycetidae</taxon>
        <taxon>Agaricales</taxon>
        <taxon>Marasmiineae</taxon>
        <taxon>Physalacriaceae</taxon>
        <taxon>Armillaria</taxon>
    </lineage>
</organism>
<dbReference type="EC" id="1.15.1.1" evidence="9"/>
<evidence type="ECO:0000313" key="12">
    <source>
        <dbReference type="EMBL" id="KAK0451559.1"/>
    </source>
</evidence>
<evidence type="ECO:0000256" key="8">
    <source>
        <dbReference type="PIRSR" id="PIRSR000349-1"/>
    </source>
</evidence>
<sequence length="238" mass="26459">MLSIARSALRPAFSRRSLTGAARLASVHTVPDLPYAYNALEPFISEEIMKLHHQKHHQAYVNGLNAAEEAYAKSVSTKDHIALQSALKFNGGGHINHSLFWKNLAPAGKEGGKLESGPLKTLIERDFGSVEAFKKEFNTKTAAIQGSGWGWLGYDPKSGKLDVVTTANQDPLISESLFFWAITAAHQLYLAHTPLIGVDIWEHAFYLQYKNVKPDYLNAIWNVINFKEAEQRLAEATK</sequence>
<dbReference type="Proteomes" id="UP001175226">
    <property type="component" value="Unassembled WGS sequence"/>
</dbReference>
<dbReference type="InterPro" id="IPR036324">
    <property type="entry name" value="Mn/Fe_SOD_N_sf"/>
</dbReference>
<dbReference type="AlphaFoldDB" id="A0AA39JZ81"/>
<comment type="function">
    <text evidence="9">Destroys radicals which are normally produced within the cells and which are toxic to biological systems.</text>
</comment>
<proteinExistence type="inferred from homology"/>
<evidence type="ECO:0000259" key="11">
    <source>
        <dbReference type="Pfam" id="PF02777"/>
    </source>
</evidence>
<dbReference type="GO" id="GO:0030145">
    <property type="term" value="F:manganese ion binding"/>
    <property type="evidence" value="ECO:0007669"/>
    <property type="project" value="TreeGrafter"/>
</dbReference>
<dbReference type="PANTHER" id="PTHR11404:SF6">
    <property type="entry name" value="SUPEROXIDE DISMUTASE [MN], MITOCHONDRIAL"/>
    <property type="match status" value="1"/>
</dbReference>
<dbReference type="Gene3D" id="1.10.287.990">
    <property type="entry name" value="Fe,Mn superoxide dismutase (SOD) domain"/>
    <property type="match status" value="1"/>
</dbReference>
<dbReference type="Pfam" id="PF00081">
    <property type="entry name" value="Sod_Fe_N"/>
    <property type="match status" value="1"/>
</dbReference>
<feature type="binding site" evidence="8">
    <location>
        <position position="203"/>
    </location>
    <ligand>
        <name>Mn(2+)</name>
        <dbReference type="ChEBI" id="CHEBI:29035"/>
    </ligand>
</feature>
<dbReference type="GO" id="GO:0004784">
    <property type="term" value="F:superoxide dismutase activity"/>
    <property type="evidence" value="ECO:0007669"/>
    <property type="project" value="UniProtKB-EC"/>
</dbReference>
<dbReference type="InterPro" id="IPR019832">
    <property type="entry name" value="Mn/Fe_SOD_C"/>
</dbReference>
<keyword evidence="5 9" id="KW-0560">Oxidoreductase</keyword>
<dbReference type="Gene3D" id="3.55.40.20">
    <property type="entry name" value="Iron/manganese superoxide dismutase, C-terminal domain"/>
    <property type="match status" value="1"/>
</dbReference>
<evidence type="ECO:0000256" key="1">
    <source>
        <dbReference type="ARBA" id="ARBA00001936"/>
    </source>
</evidence>
<evidence type="ECO:0000256" key="2">
    <source>
        <dbReference type="ARBA" id="ARBA00008714"/>
    </source>
</evidence>
<dbReference type="SUPFAM" id="SSF46609">
    <property type="entry name" value="Fe,Mn superoxide dismutase (SOD), N-terminal domain"/>
    <property type="match status" value="1"/>
</dbReference>
<keyword evidence="3 8" id="KW-0479">Metal-binding</keyword>